<evidence type="ECO:0000313" key="1">
    <source>
        <dbReference type="EMBL" id="KAF5397500.1"/>
    </source>
</evidence>
<reference evidence="1" key="1">
    <citation type="submission" date="2019-05" db="EMBL/GenBank/DDBJ databases">
        <title>Annotation for the trematode Paragonimus heterotremus.</title>
        <authorList>
            <person name="Choi Y.-J."/>
        </authorList>
    </citation>
    <scope>NUCLEOTIDE SEQUENCE</scope>
    <source>
        <strain evidence="1">LC</strain>
    </source>
</reference>
<dbReference type="AlphaFoldDB" id="A0A8J4SKW8"/>
<proteinExistence type="predicted"/>
<comment type="caution">
    <text evidence="1">The sequence shown here is derived from an EMBL/GenBank/DDBJ whole genome shotgun (WGS) entry which is preliminary data.</text>
</comment>
<sequence length="59" mass="6794">MQFCNYRRKSNICEPNSCGIESNSVEKPYSECRPLLNEIRTTQSVRFVPKTSNVLVLVN</sequence>
<name>A0A8J4SKW8_9TREM</name>
<dbReference type="EMBL" id="LUCH01006180">
    <property type="protein sequence ID" value="KAF5397500.1"/>
    <property type="molecule type" value="Genomic_DNA"/>
</dbReference>
<dbReference type="Proteomes" id="UP000748531">
    <property type="component" value="Unassembled WGS sequence"/>
</dbReference>
<protein>
    <submittedName>
        <fullName evidence="1">Uncharacterized protein</fullName>
    </submittedName>
</protein>
<organism evidence="1 2">
    <name type="scientific">Paragonimus heterotremus</name>
    <dbReference type="NCBI Taxonomy" id="100268"/>
    <lineage>
        <taxon>Eukaryota</taxon>
        <taxon>Metazoa</taxon>
        <taxon>Spiralia</taxon>
        <taxon>Lophotrochozoa</taxon>
        <taxon>Platyhelminthes</taxon>
        <taxon>Trematoda</taxon>
        <taxon>Digenea</taxon>
        <taxon>Plagiorchiida</taxon>
        <taxon>Troglotremata</taxon>
        <taxon>Troglotrematidae</taxon>
        <taxon>Paragonimus</taxon>
    </lineage>
</organism>
<accession>A0A8J4SKW8</accession>
<gene>
    <name evidence="1" type="ORF">PHET_09576</name>
</gene>
<evidence type="ECO:0000313" key="2">
    <source>
        <dbReference type="Proteomes" id="UP000748531"/>
    </source>
</evidence>
<keyword evidence="2" id="KW-1185">Reference proteome</keyword>